<sequence>MHEHLNFLICLSDQRPRYFLLLELVKCSLRVLIREADDGNEEDDDEGLITFGRRSVDRLVTSQMKKEIRWRRYPFTLLTEKRR</sequence>
<gene>
    <name evidence="1" type="ORF">L2E82_29611</name>
</gene>
<dbReference type="Proteomes" id="UP001055811">
    <property type="component" value="Linkage Group LG05"/>
</dbReference>
<evidence type="ECO:0000313" key="1">
    <source>
        <dbReference type="EMBL" id="KAI3739212.1"/>
    </source>
</evidence>
<reference evidence="2" key="1">
    <citation type="journal article" date="2022" name="Mol. Ecol. Resour.">
        <title>The genomes of chicory, endive, great burdock and yacon provide insights into Asteraceae palaeo-polyploidization history and plant inulin production.</title>
        <authorList>
            <person name="Fan W."/>
            <person name="Wang S."/>
            <person name="Wang H."/>
            <person name="Wang A."/>
            <person name="Jiang F."/>
            <person name="Liu H."/>
            <person name="Zhao H."/>
            <person name="Xu D."/>
            <person name="Zhang Y."/>
        </authorList>
    </citation>
    <scope>NUCLEOTIDE SEQUENCE [LARGE SCALE GENOMIC DNA]</scope>
    <source>
        <strain evidence="2">cv. Punajuju</strain>
    </source>
</reference>
<evidence type="ECO:0000313" key="2">
    <source>
        <dbReference type="Proteomes" id="UP001055811"/>
    </source>
</evidence>
<reference evidence="1 2" key="2">
    <citation type="journal article" date="2022" name="Mol. Ecol. Resour.">
        <title>The genomes of chicory, endive, great burdock and yacon provide insights into Asteraceae paleo-polyploidization history and plant inulin production.</title>
        <authorList>
            <person name="Fan W."/>
            <person name="Wang S."/>
            <person name="Wang H."/>
            <person name="Wang A."/>
            <person name="Jiang F."/>
            <person name="Liu H."/>
            <person name="Zhao H."/>
            <person name="Xu D."/>
            <person name="Zhang Y."/>
        </authorList>
    </citation>
    <scope>NUCLEOTIDE SEQUENCE [LARGE SCALE GENOMIC DNA]</scope>
    <source>
        <strain evidence="2">cv. Punajuju</strain>
        <tissue evidence="1">Leaves</tissue>
    </source>
</reference>
<dbReference type="EMBL" id="CM042013">
    <property type="protein sequence ID" value="KAI3739212.1"/>
    <property type="molecule type" value="Genomic_DNA"/>
</dbReference>
<keyword evidence="2" id="KW-1185">Reference proteome</keyword>
<proteinExistence type="predicted"/>
<comment type="caution">
    <text evidence="1">The sequence shown here is derived from an EMBL/GenBank/DDBJ whole genome shotgun (WGS) entry which is preliminary data.</text>
</comment>
<accession>A0ACB9CYQ6</accession>
<organism evidence="1 2">
    <name type="scientific">Cichorium intybus</name>
    <name type="common">Chicory</name>
    <dbReference type="NCBI Taxonomy" id="13427"/>
    <lineage>
        <taxon>Eukaryota</taxon>
        <taxon>Viridiplantae</taxon>
        <taxon>Streptophyta</taxon>
        <taxon>Embryophyta</taxon>
        <taxon>Tracheophyta</taxon>
        <taxon>Spermatophyta</taxon>
        <taxon>Magnoliopsida</taxon>
        <taxon>eudicotyledons</taxon>
        <taxon>Gunneridae</taxon>
        <taxon>Pentapetalae</taxon>
        <taxon>asterids</taxon>
        <taxon>campanulids</taxon>
        <taxon>Asterales</taxon>
        <taxon>Asteraceae</taxon>
        <taxon>Cichorioideae</taxon>
        <taxon>Cichorieae</taxon>
        <taxon>Cichoriinae</taxon>
        <taxon>Cichorium</taxon>
    </lineage>
</organism>
<protein>
    <submittedName>
        <fullName evidence="1">Uncharacterized protein</fullName>
    </submittedName>
</protein>
<name>A0ACB9CYQ6_CICIN</name>